<sequence length="122" mass="12997">MTKKTILVVDDAPDNIQLLSAVLSRAYKVKAATHGEKALKIANKIPPPDMIVLDVVMPGMDGFQVCEALKQSETTRGIPVVFLSGTVTEVEREKAAALGAVAFLGKPIDRARLLATLTEVLG</sequence>
<evidence type="ECO:0000259" key="3">
    <source>
        <dbReference type="PROSITE" id="PS50110"/>
    </source>
</evidence>
<gene>
    <name evidence="4" type="ORF">J3U88_13850</name>
</gene>
<evidence type="ECO:0000256" key="2">
    <source>
        <dbReference type="PROSITE-ProRule" id="PRU00169"/>
    </source>
</evidence>
<dbReference type="RefSeq" id="WP_207859461.1">
    <property type="nucleotide sequence ID" value="NZ_JAFREP010000013.1"/>
</dbReference>
<reference evidence="4" key="1">
    <citation type="submission" date="2021-03" db="EMBL/GenBank/DDBJ databases">
        <authorList>
            <person name="Wang G."/>
        </authorList>
    </citation>
    <scope>NUCLEOTIDE SEQUENCE</scope>
    <source>
        <strain evidence="4">KCTC 12899</strain>
    </source>
</reference>
<dbReference type="Proteomes" id="UP000664417">
    <property type="component" value="Unassembled WGS sequence"/>
</dbReference>
<dbReference type="GO" id="GO:0000160">
    <property type="term" value="P:phosphorelay signal transduction system"/>
    <property type="evidence" value="ECO:0007669"/>
    <property type="project" value="InterPro"/>
</dbReference>
<dbReference type="InterPro" id="IPR050595">
    <property type="entry name" value="Bact_response_regulator"/>
</dbReference>
<dbReference type="InterPro" id="IPR011006">
    <property type="entry name" value="CheY-like_superfamily"/>
</dbReference>
<keyword evidence="5" id="KW-1185">Reference proteome</keyword>
<dbReference type="SMART" id="SM00448">
    <property type="entry name" value="REC"/>
    <property type="match status" value="1"/>
</dbReference>
<feature type="modified residue" description="4-aspartylphosphate" evidence="2">
    <location>
        <position position="54"/>
    </location>
</feature>
<comment type="caution">
    <text evidence="4">The sequence shown here is derived from an EMBL/GenBank/DDBJ whole genome shotgun (WGS) entry which is preliminary data.</text>
</comment>
<organism evidence="4 5">
    <name type="scientific">Acanthopleuribacter pedis</name>
    <dbReference type="NCBI Taxonomy" id="442870"/>
    <lineage>
        <taxon>Bacteria</taxon>
        <taxon>Pseudomonadati</taxon>
        <taxon>Acidobacteriota</taxon>
        <taxon>Holophagae</taxon>
        <taxon>Acanthopleuribacterales</taxon>
        <taxon>Acanthopleuribacteraceae</taxon>
        <taxon>Acanthopleuribacter</taxon>
    </lineage>
</organism>
<dbReference type="PANTHER" id="PTHR44591:SF3">
    <property type="entry name" value="RESPONSE REGULATORY DOMAIN-CONTAINING PROTEIN"/>
    <property type="match status" value="1"/>
</dbReference>
<dbReference type="InterPro" id="IPR001789">
    <property type="entry name" value="Sig_transdc_resp-reg_receiver"/>
</dbReference>
<dbReference type="PROSITE" id="PS50110">
    <property type="entry name" value="RESPONSE_REGULATORY"/>
    <property type="match status" value="1"/>
</dbReference>
<dbReference type="Pfam" id="PF00072">
    <property type="entry name" value="Response_reg"/>
    <property type="match status" value="1"/>
</dbReference>
<dbReference type="Gene3D" id="3.40.50.2300">
    <property type="match status" value="1"/>
</dbReference>
<evidence type="ECO:0000256" key="1">
    <source>
        <dbReference type="ARBA" id="ARBA00022553"/>
    </source>
</evidence>
<evidence type="ECO:0000313" key="4">
    <source>
        <dbReference type="EMBL" id="MBO1319554.1"/>
    </source>
</evidence>
<dbReference type="PANTHER" id="PTHR44591">
    <property type="entry name" value="STRESS RESPONSE REGULATOR PROTEIN 1"/>
    <property type="match status" value="1"/>
</dbReference>
<dbReference type="SUPFAM" id="SSF52172">
    <property type="entry name" value="CheY-like"/>
    <property type="match status" value="1"/>
</dbReference>
<name>A0A8J7Q8U2_9BACT</name>
<dbReference type="EMBL" id="JAFREP010000013">
    <property type="protein sequence ID" value="MBO1319554.1"/>
    <property type="molecule type" value="Genomic_DNA"/>
</dbReference>
<dbReference type="AlphaFoldDB" id="A0A8J7Q8U2"/>
<accession>A0A8J7Q8U2</accession>
<keyword evidence="1 2" id="KW-0597">Phosphoprotein</keyword>
<proteinExistence type="predicted"/>
<protein>
    <submittedName>
        <fullName evidence="4">Response regulator</fullName>
    </submittedName>
</protein>
<feature type="domain" description="Response regulatory" evidence="3">
    <location>
        <begin position="5"/>
        <end position="121"/>
    </location>
</feature>
<evidence type="ECO:0000313" key="5">
    <source>
        <dbReference type="Proteomes" id="UP000664417"/>
    </source>
</evidence>